<dbReference type="InterPro" id="IPR013785">
    <property type="entry name" value="Aldolase_TIM"/>
</dbReference>
<dbReference type="CDD" id="cd01335">
    <property type="entry name" value="Radical_SAM"/>
    <property type="match status" value="1"/>
</dbReference>
<evidence type="ECO:0000313" key="8">
    <source>
        <dbReference type="EMBL" id="HEU97361.1"/>
    </source>
</evidence>
<keyword evidence="4" id="KW-0479">Metal-binding</keyword>
<evidence type="ECO:0000256" key="5">
    <source>
        <dbReference type="ARBA" id="ARBA00023004"/>
    </source>
</evidence>
<keyword evidence="2" id="KW-0004">4Fe-4S</keyword>
<dbReference type="InterPro" id="IPR040084">
    <property type="entry name" value="GTPase_Obg"/>
</dbReference>
<evidence type="ECO:0000259" key="7">
    <source>
        <dbReference type="PROSITE" id="PS51918"/>
    </source>
</evidence>
<evidence type="ECO:0000256" key="3">
    <source>
        <dbReference type="ARBA" id="ARBA00022691"/>
    </source>
</evidence>
<reference evidence="8" key="1">
    <citation type="journal article" date="2020" name="mSystems">
        <title>Genome- and Community-Level Interaction Insights into Carbon Utilization and Element Cycling Functions of Hydrothermarchaeota in Hydrothermal Sediment.</title>
        <authorList>
            <person name="Zhou Z."/>
            <person name="Liu Y."/>
            <person name="Xu W."/>
            <person name="Pan J."/>
            <person name="Luo Z.H."/>
            <person name="Li M."/>
        </authorList>
    </citation>
    <scope>NUCLEOTIDE SEQUENCE [LARGE SCALE GENOMIC DNA]</scope>
    <source>
        <strain evidence="8">SpSt-1259</strain>
    </source>
</reference>
<dbReference type="SMART" id="SM00729">
    <property type="entry name" value="Elp3"/>
    <property type="match status" value="1"/>
</dbReference>
<dbReference type="AlphaFoldDB" id="A0A7C2Z3G9"/>
<keyword evidence="3" id="KW-0949">S-adenosyl-L-methionine</keyword>
<dbReference type="GO" id="GO:0003824">
    <property type="term" value="F:catalytic activity"/>
    <property type="evidence" value="ECO:0007669"/>
    <property type="project" value="InterPro"/>
</dbReference>
<dbReference type="InterPro" id="IPR007197">
    <property type="entry name" value="rSAM"/>
</dbReference>
<feature type="domain" description="Radical SAM core" evidence="7">
    <location>
        <begin position="24"/>
        <end position="259"/>
    </location>
</feature>
<dbReference type="SUPFAM" id="SSF102114">
    <property type="entry name" value="Radical SAM enzymes"/>
    <property type="match status" value="1"/>
</dbReference>
<evidence type="ECO:0000256" key="1">
    <source>
        <dbReference type="ARBA" id="ARBA00001966"/>
    </source>
</evidence>
<keyword evidence="5" id="KW-0408">Iron</keyword>
<dbReference type="PROSITE" id="PS51918">
    <property type="entry name" value="RADICAL_SAM"/>
    <property type="match status" value="1"/>
</dbReference>
<gene>
    <name evidence="8" type="ORF">ENO36_00695</name>
</gene>
<dbReference type="PANTHER" id="PTHR43787:SF11">
    <property type="entry name" value="UPF0026 PROTEIN SLR1464"/>
    <property type="match status" value="1"/>
</dbReference>
<name>A0A7C2Z3G9_9CREN</name>
<dbReference type="PANTHER" id="PTHR43787">
    <property type="entry name" value="FEMO COFACTOR BIOSYNTHESIS PROTEIN NIFB-RELATED"/>
    <property type="match status" value="1"/>
</dbReference>
<comment type="caution">
    <text evidence="8">The sequence shown here is derived from an EMBL/GenBank/DDBJ whole genome shotgun (WGS) entry which is preliminary data.</text>
</comment>
<dbReference type="SFLD" id="SFLDG01083">
    <property type="entry name" value="Uncharacterised_Radical_SAM_Su"/>
    <property type="match status" value="1"/>
</dbReference>
<dbReference type="GO" id="GO:0046872">
    <property type="term" value="F:metal ion binding"/>
    <property type="evidence" value="ECO:0007669"/>
    <property type="project" value="UniProtKB-KW"/>
</dbReference>
<comment type="cofactor">
    <cofactor evidence="1">
        <name>[4Fe-4S] cluster</name>
        <dbReference type="ChEBI" id="CHEBI:49883"/>
    </cofactor>
</comment>
<dbReference type="Proteomes" id="UP000885664">
    <property type="component" value="Unassembled WGS sequence"/>
</dbReference>
<dbReference type="InterPro" id="IPR006638">
    <property type="entry name" value="Elp3/MiaA/NifB-like_rSAM"/>
</dbReference>
<keyword evidence="6" id="KW-0411">Iron-sulfur</keyword>
<dbReference type="EMBL" id="DSFE01000018">
    <property type="protein sequence ID" value="HEU97361.1"/>
    <property type="molecule type" value="Genomic_DNA"/>
</dbReference>
<protein>
    <submittedName>
        <fullName evidence="8">Radical SAM protein</fullName>
    </submittedName>
</protein>
<dbReference type="Gene3D" id="3.20.20.70">
    <property type="entry name" value="Aldolase class I"/>
    <property type="match status" value="1"/>
</dbReference>
<proteinExistence type="predicted"/>
<accession>A0A7C2Z3G9</accession>
<dbReference type="InterPro" id="IPR058240">
    <property type="entry name" value="rSAM_sf"/>
</dbReference>
<evidence type="ECO:0000256" key="6">
    <source>
        <dbReference type="ARBA" id="ARBA00023014"/>
    </source>
</evidence>
<dbReference type="GO" id="GO:0051539">
    <property type="term" value="F:4 iron, 4 sulfur cluster binding"/>
    <property type="evidence" value="ECO:0007669"/>
    <property type="project" value="UniProtKB-KW"/>
</dbReference>
<evidence type="ECO:0000256" key="2">
    <source>
        <dbReference type="ARBA" id="ARBA00022485"/>
    </source>
</evidence>
<dbReference type="SFLD" id="SFLDS00029">
    <property type="entry name" value="Radical_SAM"/>
    <property type="match status" value="1"/>
</dbReference>
<dbReference type="Pfam" id="PF04055">
    <property type="entry name" value="Radical_SAM"/>
    <property type="match status" value="1"/>
</dbReference>
<evidence type="ECO:0000256" key="4">
    <source>
        <dbReference type="ARBA" id="ARBA00022723"/>
    </source>
</evidence>
<sequence>MISAANHNYRLGDRLSKFTFGPVRSRRLGVSLGVNNVPYKTCSYSCIYCQLGRTGNFSIERREFYRWEDIVEDVLKSVEELEGKLDYVTFVPDGEPLLDKSIGKEIEEIKKGISVPIAVITNSSLLFLEECRRDLSEADLVSLKVDAFNERVWRTVNRPHPRLKLNEILYGIEEFSKDYRGKIITETMLVKGFNEERVELEKIASFLQRLNPHRAYISIPVRPPAESYATPPEPEKLVEAYEVFREKLGEGKVELLNLPEPPPPSAHGDPKSWLLSVTSVHPLRLKYALSSLRTISEDPEKVISELEDGQWIRIVEYMGEKFVVRWFTAPSPRRE</sequence>
<organism evidence="8">
    <name type="scientific">Fervidicoccus fontis</name>
    <dbReference type="NCBI Taxonomy" id="683846"/>
    <lineage>
        <taxon>Archaea</taxon>
        <taxon>Thermoproteota</taxon>
        <taxon>Thermoprotei</taxon>
        <taxon>Fervidicoccales</taxon>
        <taxon>Fervidicoccaceae</taxon>
        <taxon>Fervidicoccus</taxon>
    </lineage>
</organism>